<sequence length="18" mass="2037">MSPSHKLVDKLARDVRQG</sequence>
<accession>A0A0E9U0Y1</accession>
<proteinExistence type="predicted"/>
<reference evidence="1" key="2">
    <citation type="journal article" date="2015" name="Fish Shellfish Immunol.">
        <title>Early steps in the European eel (Anguilla anguilla)-Vibrio vulnificus interaction in the gills: Role of the RtxA13 toxin.</title>
        <authorList>
            <person name="Callol A."/>
            <person name="Pajuelo D."/>
            <person name="Ebbesson L."/>
            <person name="Teles M."/>
            <person name="MacKenzie S."/>
            <person name="Amaro C."/>
        </authorList>
    </citation>
    <scope>NUCLEOTIDE SEQUENCE</scope>
</reference>
<name>A0A0E9U0Y1_ANGAN</name>
<dbReference type="EMBL" id="GBXM01049126">
    <property type="protein sequence ID" value="JAH59451.1"/>
    <property type="molecule type" value="Transcribed_RNA"/>
</dbReference>
<protein>
    <submittedName>
        <fullName evidence="1">Uncharacterized protein</fullName>
    </submittedName>
</protein>
<evidence type="ECO:0000313" key="1">
    <source>
        <dbReference type="EMBL" id="JAH59451.1"/>
    </source>
</evidence>
<reference evidence="1" key="1">
    <citation type="submission" date="2014-11" db="EMBL/GenBank/DDBJ databases">
        <authorList>
            <person name="Amaro Gonzalez C."/>
        </authorList>
    </citation>
    <scope>NUCLEOTIDE SEQUENCE</scope>
</reference>
<organism evidence="1">
    <name type="scientific">Anguilla anguilla</name>
    <name type="common">European freshwater eel</name>
    <name type="synonym">Muraena anguilla</name>
    <dbReference type="NCBI Taxonomy" id="7936"/>
    <lineage>
        <taxon>Eukaryota</taxon>
        <taxon>Metazoa</taxon>
        <taxon>Chordata</taxon>
        <taxon>Craniata</taxon>
        <taxon>Vertebrata</taxon>
        <taxon>Euteleostomi</taxon>
        <taxon>Actinopterygii</taxon>
        <taxon>Neopterygii</taxon>
        <taxon>Teleostei</taxon>
        <taxon>Anguilliformes</taxon>
        <taxon>Anguillidae</taxon>
        <taxon>Anguilla</taxon>
    </lineage>
</organism>
<dbReference type="AlphaFoldDB" id="A0A0E9U0Y1"/>